<evidence type="ECO:0000313" key="3">
    <source>
        <dbReference type="EMBL" id="CAF1472623.1"/>
    </source>
</evidence>
<feature type="non-terminal residue" evidence="3">
    <location>
        <position position="1"/>
    </location>
</feature>
<dbReference type="InterPro" id="IPR013087">
    <property type="entry name" value="Znf_C2H2_type"/>
</dbReference>
<evidence type="ECO:0000313" key="4">
    <source>
        <dbReference type="EMBL" id="CAF4108784.1"/>
    </source>
</evidence>
<sequence>MSSTVKANVRRYVNEGNDCENSVQFVQAAKATSFTTIMAGRLTSYNIPEQRIQWSGIKKFNNIQYDIKNNSHNYRYSTTVNASLQATVWRAFGIGIGKQYDLQQKVVNIDPIETIAEHIDNGWKFDGLPCHRKGNSRTTRTYNNKLDNTSSDESEDVPCDESEDSSEDSMSNDAFINDDHMKNHMNMESNSSSFIGSRRTGFTTFFCDEPECIKRFVRFQNLVNHHARGDHILKPDKLKLYDKAIQLFKSGIEQVKPHQAYQLHNFKIVSNTSTSSSDEESTNDDETETITYELGQCWALVEPNNNTRFSPEQINFLNKKYEEGKNNGSKWDANAVFE</sequence>
<dbReference type="PANTHER" id="PTHR33845">
    <property type="entry name" value="C2H2-TYPE DOMAIN-CONTAINING PROTEIN"/>
    <property type="match status" value="1"/>
</dbReference>
<evidence type="ECO:0000256" key="1">
    <source>
        <dbReference type="SAM" id="MobiDB-lite"/>
    </source>
</evidence>
<name>A0A815R626_9BILA</name>
<dbReference type="AlphaFoldDB" id="A0A815R626"/>
<organism evidence="3 5">
    <name type="scientific">Rotaria sordida</name>
    <dbReference type="NCBI Taxonomy" id="392033"/>
    <lineage>
        <taxon>Eukaryota</taxon>
        <taxon>Metazoa</taxon>
        <taxon>Spiralia</taxon>
        <taxon>Gnathifera</taxon>
        <taxon>Rotifera</taxon>
        <taxon>Eurotatoria</taxon>
        <taxon>Bdelloidea</taxon>
        <taxon>Philodinida</taxon>
        <taxon>Philodinidae</taxon>
        <taxon>Rotaria</taxon>
    </lineage>
</organism>
<proteinExistence type="predicted"/>
<dbReference type="EMBL" id="CAJOBD010008279">
    <property type="protein sequence ID" value="CAF4108784.1"/>
    <property type="molecule type" value="Genomic_DNA"/>
</dbReference>
<dbReference type="PROSITE" id="PS00028">
    <property type="entry name" value="ZINC_FINGER_C2H2_1"/>
    <property type="match status" value="1"/>
</dbReference>
<reference evidence="3" key="1">
    <citation type="submission" date="2021-02" db="EMBL/GenBank/DDBJ databases">
        <authorList>
            <person name="Nowell W R."/>
        </authorList>
    </citation>
    <scope>NUCLEOTIDE SEQUENCE</scope>
</reference>
<feature type="compositionally biased region" description="Acidic residues" evidence="1">
    <location>
        <begin position="150"/>
        <end position="167"/>
    </location>
</feature>
<accession>A0A815R626</accession>
<evidence type="ECO:0000313" key="5">
    <source>
        <dbReference type="Proteomes" id="UP000663864"/>
    </source>
</evidence>
<feature type="domain" description="C2H2-type" evidence="2">
    <location>
        <begin position="207"/>
        <end position="231"/>
    </location>
</feature>
<comment type="caution">
    <text evidence="3">The sequence shown here is derived from an EMBL/GenBank/DDBJ whole genome shotgun (WGS) entry which is preliminary data.</text>
</comment>
<evidence type="ECO:0000259" key="2">
    <source>
        <dbReference type="PROSITE" id="PS00028"/>
    </source>
</evidence>
<dbReference type="PANTHER" id="PTHR33845:SF1">
    <property type="entry name" value="C2H2-TYPE DOMAIN-CONTAINING PROTEIN"/>
    <property type="match status" value="1"/>
</dbReference>
<protein>
    <recommendedName>
        <fullName evidence="2">C2H2-type domain-containing protein</fullName>
    </recommendedName>
</protein>
<dbReference type="Proteomes" id="UP000663836">
    <property type="component" value="Unassembled WGS sequence"/>
</dbReference>
<dbReference type="Proteomes" id="UP000663864">
    <property type="component" value="Unassembled WGS sequence"/>
</dbReference>
<dbReference type="EMBL" id="CAJNOT010005699">
    <property type="protein sequence ID" value="CAF1472623.1"/>
    <property type="molecule type" value="Genomic_DNA"/>
</dbReference>
<feature type="compositionally biased region" description="Polar residues" evidence="1">
    <location>
        <begin position="136"/>
        <end position="149"/>
    </location>
</feature>
<feature type="region of interest" description="Disordered" evidence="1">
    <location>
        <begin position="134"/>
        <end position="172"/>
    </location>
</feature>
<gene>
    <name evidence="4" type="ORF">JBS370_LOCUS32095</name>
    <name evidence="3" type="ORF">ZHD862_LOCUS36204</name>
</gene>